<protein>
    <submittedName>
        <fullName evidence="1">Uncharacterized protein</fullName>
    </submittedName>
</protein>
<organism evidence="1">
    <name type="scientific">Aphanomyces invadans</name>
    <dbReference type="NCBI Taxonomy" id="157072"/>
    <lineage>
        <taxon>Eukaryota</taxon>
        <taxon>Sar</taxon>
        <taxon>Stramenopiles</taxon>
        <taxon>Oomycota</taxon>
        <taxon>Saprolegniomycetes</taxon>
        <taxon>Saprolegniales</taxon>
        <taxon>Verrucalvaceae</taxon>
        <taxon>Aphanomyces</taxon>
    </lineage>
</organism>
<dbReference type="RefSeq" id="XP_008869373.1">
    <property type="nucleotide sequence ID" value="XM_008871151.1"/>
</dbReference>
<proteinExistence type="predicted"/>
<dbReference type="VEuPathDB" id="FungiDB:H310_06186"/>
<dbReference type="GeneID" id="20083236"/>
<name>A0A024U5N2_9STRA</name>
<dbReference type="EMBL" id="KI913962">
    <property type="protein sequence ID" value="ETW01525.1"/>
    <property type="molecule type" value="Genomic_DNA"/>
</dbReference>
<evidence type="ECO:0000313" key="1">
    <source>
        <dbReference type="EMBL" id="ETW01525.1"/>
    </source>
</evidence>
<sequence length="183" mass="19802">MLQKDMSRLDLRPAIQLPHIPNAAEATHADVASQCVADSTSTHGRWTSHDISATSTAPVKNSDHISISRTALVECGPAVAPCECLHVAMSDRVGFARQLAPPSKRPTTCEEKASCPTPTCCSVITPCDWGRDDVHQPPPLCSGGGARGCPRRTDSRRQYGPSCWRNSFHAITNMLQTTGRSRR</sequence>
<dbReference type="AlphaFoldDB" id="A0A024U5N2"/>
<accession>A0A024U5N2</accession>
<gene>
    <name evidence="1" type="ORF">H310_06186</name>
</gene>
<reference evidence="1" key="1">
    <citation type="submission" date="2013-12" db="EMBL/GenBank/DDBJ databases">
        <title>The Genome Sequence of Aphanomyces invadans NJM9701.</title>
        <authorList>
            <consortium name="The Broad Institute Genomics Platform"/>
            <person name="Russ C."/>
            <person name="Tyler B."/>
            <person name="van West P."/>
            <person name="Dieguez-Uribeondo J."/>
            <person name="Young S.K."/>
            <person name="Zeng Q."/>
            <person name="Gargeya S."/>
            <person name="Fitzgerald M."/>
            <person name="Abouelleil A."/>
            <person name="Alvarado L."/>
            <person name="Chapman S.B."/>
            <person name="Gainer-Dewar J."/>
            <person name="Goldberg J."/>
            <person name="Griggs A."/>
            <person name="Gujja S."/>
            <person name="Hansen M."/>
            <person name="Howarth C."/>
            <person name="Imamovic A."/>
            <person name="Ireland A."/>
            <person name="Larimer J."/>
            <person name="McCowan C."/>
            <person name="Murphy C."/>
            <person name="Pearson M."/>
            <person name="Poon T.W."/>
            <person name="Priest M."/>
            <person name="Roberts A."/>
            <person name="Saif S."/>
            <person name="Shea T."/>
            <person name="Sykes S."/>
            <person name="Wortman J."/>
            <person name="Nusbaum C."/>
            <person name="Birren B."/>
        </authorList>
    </citation>
    <scope>NUCLEOTIDE SEQUENCE [LARGE SCALE GENOMIC DNA]</scope>
    <source>
        <strain evidence="1">NJM9701</strain>
    </source>
</reference>